<reference evidence="1" key="1">
    <citation type="submission" date="2018-02" db="EMBL/GenBank/DDBJ databases">
        <authorList>
            <person name="Cohen D.B."/>
            <person name="Kent A.D."/>
        </authorList>
    </citation>
    <scope>NUCLEOTIDE SEQUENCE</scope>
</reference>
<name>A0A2N9GU05_FAGSY</name>
<dbReference type="AlphaFoldDB" id="A0A2N9GU05"/>
<sequence length="195" mass="22310">MGGVAFNSVQFRLGGEIDRLQSEVTRFRAKLDGSEARFVATRGYHSFGKVRGITIERIAWLGMALCVESMAWHGFVCREHGFLWLYLEVAWLGMSLRVVGTYTCTWPKEFELGRIGAYTGQNKDNRGKLELYATLHCVTHHDAASRNMVLRHAASSYVMRRAFNYSNPRLPFSNFLLESSQEFSLKQSENGFYLF</sequence>
<dbReference type="EMBL" id="OIVN01002347">
    <property type="protein sequence ID" value="SPD02889.1"/>
    <property type="molecule type" value="Genomic_DNA"/>
</dbReference>
<accession>A0A2N9GU05</accession>
<gene>
    <name evidence="1" type="ORF">FSB_LOCUS30771</name>
</gene>
<proteinExistence type="predicted"/>
<protein>
    <submittedName>
        <fullName evidence="1">Uncharacterized protein</fullName>
    </submittedName>
</protein>
<evidence type="ECO:0000313" key="1">
    <source>
        <dbReference type="EMBL" id="SPD02889.1"/>
    </source>
</evidence>
<organism evidence="1">
    <name type="scientific">Fagus sylvatica</name>
    <name type="common">Beechnut</name>
    <dbReference type="NCBI Taxonomy" id="28930"/>
    <lineage>
        <taxon>Eukaryota</taxon>
        <taxon>Viridiplantae</taxon>
        <taxon>Streptophyta</taxon>
        <taxon>Embryophyta</taxon>
        <taxon>Tracheophyta</taxon>
        <taxon>Spermatophyta</taxon>
        <taxon>Magnoliopsida</taxon>
        <taxon>eudicotyledons</taxon>
        <taxon>Gunneridae</taxon>
        <taxon>Pentapetalae</taxon>
        <taxon>rosids</taxon>
        <taxon>fabids</taxon>
        <taxon>Fagales</taxon>
        <taxon>Fagaceae</taxon>
        <taxon>Fagus</taxon>
    </lineage>
</organism>